<dbReference type="Proteomes" id="UP000062973">
    <property type="component" value="Chromosome"/>
</dbReference>
<evidence type="ECO:0000313" key="3">
    <source>
        <dbReference type="Proteomes" id="UP000062973"/>
    </source>
</evidence>
<dbReference type="KEGG" id="amq:AMETH_4560"/>
<dbReference type="PATRIC" id="fig|1068978.7.peg.4894"/>
<dbReference type="InterPro" id="IPR020843">
    <property type="entry name" value="ER"/>
</dbReference>
<evidence type="ECO:0000313" key="2">
    <source>
        <dbReference type="EMBL" id="AIJ24652.1"/>
    </source>
</evidence>
<proteinExistence type="predicted"/>
<keyword evidence="3" id="KW-1185">Reference proteome</keyword>
<dbReference type="CDD" id="cd08241">
    <property type="entry name" value="QOR1"/>
    <property type="match status" value="1"/>
</dbReference>
<dbReference type="InterPro" id="IPR013149">
    <property type="entry name" value="ADH-like_C"/>
</dbReference>
<dbReference type="STRING" id="1068978.AMETH_4560"/>
<feature type="domain" description="Enoyl reductase (ER)" evidence="1">
    <location>
        <begin position="12"/>
        <end position="322"/>
    </location>
</feature>
<protein>
    <submittedName>
        <fullName evidence="2">Zinc binding alcohol dehydrogenase</fullName>
    </submittedName>
</protein>
<dbReference type="Pfam" id="PF00107">
    <property type="entry name" value="ADH_zinc_N"/>
    <property type="match status" value="1"/>
</dbReference>
<dbReference type="AlphaFoldDB" id="A0A076N3Y4"/>
<dbReference type="GO" id="GO:0016491">
    <property type="term" value="F:oxidoreductase activity"/>
    <property type="evidence" value="ECO:0007669"/>
    <property type="project" value="InterPro"/>
</dbReference>
<dbReference type="InterPro" id="IPR036291">
    <property type="entry name" value="NAD(P)-bd_dom_sf"/>
</dbReference>
<dbReference type="EMBL" id="CP009110">
    <property type="protein sequence ID" value="AIJ24652.1"/>
    <property type="molecule type" value="Genomic_DNA"/>
</dbReference>
<organism evidence="2 3">
    <name type="scientific">Amycolatopsis methanolica 239</name>
    <dbReference type="NCBI Taxonomy" id="1068978"/>
    <lineage>
        <taxon>Bacteria</taxon>
        <taxon>Bacillati</taxon>
        <taxon>Actinomycetota</taxon>
        <taxon>Actinomycetes</taxon>
        <taxon>Pseudonocardiales</taxon>
        <taxon>Pseudonocardiaceae</taxon>
        <taxon>Amycolatopsis</taxon>
        <taxon>Amycolatopsis methanolica group</taxon>
    </lineage>
</organism>
<dbReference type="Gene3D" id="3.90.180.10">
    <property type="entry name" value="Medium-chain alcohol dehydrogenases, catalytic domain"/>
    <property type="match status" value="1"/>
</dbReference>
<gene>
    <name evidence="2" type="primary">qor</name>
    <name evidence="2" type="ORF">AMETH_4560</name>
</gene>
<dbReference type="InterPro" id="IPR013154">
    <property type="entry name" value="ADH-like_N"/>
</dbReference>
<dbReference type="Pfam" id="PF08240">
    <property type="entry name" value="ADH_N"/>
    <property type="match status" value="1"/>
</dbReference>
<dbReference type="PANTHER" id="PTHR43677:SF4">
    <property type="entry name" value="QUINONE OXIDOREDUCTASE-LIKE PROTEIN 2"/>
    <property type="match status" value="1"/>
</dbReference>
<sequence length="326" mass="33764">MWIVVKALVVHGLDGPSAIRFDDVDEPPSDGKVLIEVRAAGVCYPDLLLTQGRYQARAQPPFVPGSEVAGLVVHAPDGSGFSAGDRVQAVVGLGAYAQRVAVDPGAVWRLPDELDFAEGAALLANHQTAHFALHRRAGLTAGETVLVLGSAGGVGSAAVQVATALGARVIAGVHRRGADEFVRGLGSDGIVPLHDGWLDRVREVTSGRGVDVVVDPVGGALFDDAVRALAPEGRLIVLGFAGGAIPQVKVNRLLLRNVSVVGAGWGEFLRTRPQALAETAQALQAFVARGLRPPVTRRFPLAEGAQALLDLEAGTVLGKAVLVTEG</sequence>
<dbReference type="PANTHER" id="PTHR43677">
    <property type="entry name" value="SHORT-CHAIN DEHYDROGENASE/REDUCTASE"/>
    <property type="match status" value="1"/>
</dbReference>
<reference evidence="2 3" key="1">
    <citation type="submission" date="2014-07" db="EMBL/GenBank/DDBJ databases">
        <title>Whole Genome Sequence of the Amycolatopsis methanolica 239.</title>
        <authorList>
            <person name="Tang B."/>
        </authorList>
    </citation>
    <scope>NUCLEOTIDE SEQUENCE [LARGE SCALE GENOMIC DNA]</scope>
    <source>
        <strain evidence="2 3">239</strain>
    </source>
</reference>
<accession>A0A076N3Y4</accession>
<dbReference type="eggNOG" id="COG0604">
    <property type="taxonomic scope" value="Bacteria"/>
</dbReference>
<dbReference type="InterPro" id="IPR051397">
    <property type="entry name" value="Zn-ADH-like_protein"/>
</dbReference>
<dbReference type="Gene3D" id="3.40.50.720">
    <property type="entry name" value="NAD(P)-binding Rossmann-like Domain"/>
    <property type="match status" value="1"/>
</dbReference>
<dbReference type="HOGENOM" id="CLU_026673_3_1_11"/>
<evidence type="ECO:0000259" key="1">
    <source>
        <dbReference type="SMART" id="SM00829"/>
    </source>
</evidence>
<name>A0A076N3Y4_AMYME</name>
<dbReference type="SMART" id="SM00829">
    <property type="entry name" value="PKS_ER"/>
    <property type="match status" value="1"/>
</dbReference>
<dbReference type="SUPFAM" id="SSF50129">
    <property type="entry name" value="GroES-like"/>
    <property type="match status" value="1"/>
</dbReference>
<dbReference type="SUPFAM" id="SSF51735">
    <property type="entry name" value="NAD(P)-binding Rossmann-fold domains"/>
    <property type="match status" value="1"/>
</dbReference>
<dbReference type="InterPro" id="IPR011032">
    <property type="entry name" value="GroES-like_sf"/>
</dbReference>